<evidence type="ECO:0000313" key="2">
    <source>
        <dbReference type="Proteomes" id="UP000034047"/>
    </source>
</evidence>
<name>A0A0F8ES08_METMZ</name>
<dbReference type="Gene3D" id="3.40.50.300">
    <property type="entry name" value="P-loop containing nucleotide triphosphate hydrolases"/>
    <property type="match status" value="1"/>
</dbReference>
<dbReference type="PATRIC" id="fig|2209.41.peg.3021"/>
<protein>
    <submittedName>
        <fullName evidence="1">Uncharacterized protein</fullName>
    </submittedName>
</protein>
<sequence length="718" mass="84473">MITYDYTLERDLGNNKKQTFVPDKIPRELPNLVYIEGPNSSGKSTLLNIIALSMYGNKSKKINDILKKKMNSLLDSEYQDLAFIVKIENKDMSLKIVSRKEKGSKEINVCESVNGEGEKPLSPEKFEDKYNLIYDIPNNPTERLRELTREIKEEQLRYGAKVANLRTHIHGILKEIEEGRDPKRLESLKDTLRLLEKGKNELEKNRDKIQSTQEALATYTYCKYFLYYCDQCRHSDKQIENLKERSKDIVKVGQKNTSDYKRLERDIENFIKEIDEHFRTITTLLNNVLPETEKSHLIIWNRIHERLYDTIKDYELPDKFENETVHFSKILNEIKMSEEKDESLKEAKFISELLDFLNESLNEYKNSRVMLPGAEISLTDFVKALELKKKQNQEVIGRANNILLTIKLLERLDFLRKEVEKKLPKLKKLEDTKADYSDNNLEVEEINKLIDKYKTNLVENENKLDFYVKESLTKNIDITSMSDEEIRAKIYGFEINKDLSSYLNYKEKELLNKIDQFDVELRETNVEIVNKTLYIENYRKDIERLEAKEPHKYQEYVDLLNEIYLKAGLIHQKLHNKYDKDINKLMSGDPIKDPIDERYLFEISKYLAKRVGTFRHIDKQYKASNVDLISRRIITIEGQIIRFDDMGTGQSQSAYLKSLLNTQDDKRKIIALFDEIATLDSYSLDPIYNRFKELYDEGRLLVGILVQKADSVSVIPKI</sequence>
<dbReference type="AlphaFoldDB" id="A0A0F8ES08"/>
<organism evidence="1 2">
    <name type="scientific">Methanosarcina mazei</name>
    <name type="common">Methanosarcina frisia</name>
    <dbReference type="NCBI Taxonomy" id="2209"/>
    <lineage>
        <taxon>Archaea</taxon>
        <taxon>Methanobacteriati</taxon>
        <taxon>Methanobacteriota</taxon>
        <taxon>Stenosarchaea group</taxon>
        <taxon>Methanomicrobia</taxon>
        <taxon>Methanosarcinales</taxon>
        <taxon>Methanosarcinaceae</taxon>
        <taxon>Methanosarcina</taxon>
    </lineage>
</organism>
<dbReference type="Proteomes" id="UP000034047">
    <property type="component" value="Unassembled WGS sequence"/>
</dbReference>
<evidence type="ECO:0000313" key="1">
    <source>
        <dbReference type="EMBL" id="KKG17533.1"/>
    </source>
</evidence>
<dbReference type="GeneID" id="66135229"/>
<dbReference type="EMBL" id="JJOU01000046">
    <property type="protein sequence ID" value="KKG17533.1"/>
    <property type="molecule type" value="Genomic_DNA"/>
</dbReference>
<proteinExistence type="predicted"/>
<dbReference type="RefSeq" id="WP_048043458.1">
    <property type="nucleotide sequence ID" value="NZ_AP019780.1"/>
</dbReference>
<gene>
    <name evidence="1" type="ORF">DU34_13905</name>
</gene>
<accession>A0A0F8ES08</accession>
<dbReference type="SUPFAM" id="SSF52540">
    <property type="entry name" value="P-loop containing nucleoside triphosphate hydrolases"/>
    <property type="match status" value="1"/>
</dbReference>
<dbReference type="InterPro" id="IPR027417">
    <property type="entry name" value="P-loop_NTPase"/>
</dbReference>
<comment type="caution">
    <text evidence="1">The sequence shown here is derived from an EMBL/GenBank/DDBJ whole genome shotgun (WGS) entry which is preliminary data.</text>
</comment>
<reference evidence="1 2" key="1">
    <citation type="journal article" date="2015" name="ISME J.">
        <title>Genomic and phenotypic differentiation among Methanosarcina mazei populations from Columbia River sediment.</title>
        <authorList>
            <person name="Youngblut N.D."/>
            <person name="Wirth J.S."/>
            <person name="Henriksen J.R."/>
            <person name="Smith M."/>
            <person name="Simon H."/>
            <person name="Metcalf W.W."/>
            <person name="Whitaker R.J."/>
        </authorList>
    </citation>
    <scope>NUCLEOTIDE SEQUENCE [LARGE SCALE GENOMIC DNA]</scope>
    <source>
        <strain evidence="1 2">2.F.T.2.6</strain>
    </source>
</reference>